<dbReference type="AlphaFoldDB" id="A0A415JY08"/>
<evidence type="ECO:0000313" key="1">
    <source>
        <dbReference type="EMBL" id="RHL28935.1"/>
    </source>
</evidence>
<name>A0A415JY08_9BACE</name>
<keyword evidence="1" id="KW-0378">Hydrolase</keyword>
<feature type="non-terminal residue" evidence="1">
    <location>
        <position position="1"/>
    </location>
</feature>
<sequence length="81" mass="9423">ALFLLFDVQRQTILDLMAGKAEPSALLPFQMPADMRTVEEQAEDTPHDMRCYHDADGHVYDYTYGLNWKGVIDDERVKKYK</sequence>
<evidence type="ECO:0000313" key="2">
    <source>
        <dbReference type="Proteomes" id="UP000284495"/>
    </source>
</evidence>
<accession>A0A415JY08</accession>
<gene>
    <name evidence="1" type="ORF">DW027_28160</name>
</gene>
<dbReference type="Proteomes" id="UP000284495">
    <property type="component" value="Unassembled WGS sequence"/>
</dbReference>
<dbReference type="GO" id="GO:0016787">
    <property type="term" value="F:hydrolase activity"/>
    <property type="evidence" value="ECO:0007669"/>
    <property type="project" value="UniProtKB-KW"/>
</dbReference>
<comment type="caution">
    <text evidence="1">The sequence shown here is derived from an EMBL/GenBank/DDBJ whole genome shotgun (WGS) entry which is preliminary data.</text>
</comment>
<dbReference type="EMBL" id="QROO01000090">
    <property type="protein sequence ID" value="RHL28935.1"/>
    <property type="molecule type" value="Genomic_DNA"/>
</dbReference>
<organism evidence="1 2">
    <name type="scientific">Bacteroides xylanisolvens</name>
    <dbReference type="NCBI Taxonomy" id="371601"/>
    <lineage>
        <taxon>Bacteria</taxon>
        <taxon>Pseudomonadati</taxon>
        <taxon>Bacteroidota</taxon>
        <taxon>Bacteroidia</taxon>
        <taxon>Bacteroidales</taxon>
        <taxon>Bacteroidaceae</taxon>
        <taxon>Bacteroides</taxon>
    </lineage>
</organism>
<reference evidence="1 2" key="1">
    <citation type="submission" date="2018-08" db="EMBL/GenBank/DDBJ databases">
        <title>A genome reference for cultivated species of the human gut microbiota.</title>
        <authorList>
            <person name="Zou Y."/>
            <person name="Xue W."/>
            <person name="Luo G."/>
        </authorList>
    </citation>
    <scope>NUCLEOTIDE SEQUENCE [LARGE SCALE GENOMIC DNA]</scope>
    <source>
        <strain evidence="1 2">AF38-2</strain>
    </source>
</reference>
<protein>
    <submittedName>
        <fullName evidence="1">Glycoside hydrolase family 3 protein</fullName>
    </submittedName>
</protein>
<proteinExistence type="predicted"/>